<evidence type="ECO:0000256" key="2">
    <source>
        <dbReference type="ARBA" id="ARBA00022692"/>
    </source>
</evidence>
<organism evidence="6 7">
    <name type="scientific">Nonomuraea pusilla</name>
    <dbReference type="NCBI Taxonomy" id="46177"/>
    <lineage>
        <taxon>Bacteria</taxon>
        <taxon>Bacillati</taxon>
        <taxon>Actinomycetota</taxon>
        <taxon>Actinomycetes</taxon>
        <taxon>Streptosporangiales</taxon>
        <taxon>Streptosporangiaceae</taxon>
        <taxon>Nonomuraea</taxon>
    </lineage>
</organism>
<evidence type="ECO:0000256" key="5">
    <source>
        <dbReference type="SAM" id="Phobius"/>
    </source>
</evidence>
<name>A0A1H7IDD0_9ACTN</name>
<feature type="transmembrane region" description="Helical" evidence="5">
    <location>
        <begin position="99"/>
        <end position="118"/>
    </location>
</feature>
<keyword evidence="7" id="KW-1185">Reference proteome</keyword>
<feature type="transmembrane region" description="Helical" evidence="5">
    <location>
        <begin position="72"/>
        <end position="93"/>
    </location>
</feature>
<evidence type="ECO:0000313" key="6">
    <source>
        <dbReference type="EMBL" id="SEK59737.1"/>
    </source>
</evidence>
<dbReference type="RefSeq" id="WP_091098276.1">
    <property type="nucleotide sequence ID" value="NZ_FOBF01000002.1"/>
</dbReference>
<keyword evidence="4 5" id="KW-0472">Membrane</keyword>
<keyword evidence="3 5" id="KW-1133">Transmembrane helix</keyword>
<sequence length="123" mass="12710">MSIVLWVFQGLLAVLFLAAGALKLTRPADALTGLMPWVEDFTRLQIGAIGVLEVCGALGLVLPGITGIATWLTPLASAGLAVLMAGATVTHLMRGEAHLAWGNVLVLAAAAGVAWARLTSWPL</sequence>
<dbReference type="AlphaFoldDB" id="A0A1H7IDD0"/>
<feature type="transmembrane region" description="Helical" evidence="5">
    <location>
        <begin position="44"/>
        <end position="65"/>
    </location>
</feature>
<dbReference type="STRING" id="46177.SAMN05660976_00748"/>
<evidence type="ECO:0000313" key="7">
    <source>
        <dbReference type="Proteomes" id="UP000198953"/>
    </source>
</evidence>
<dbReference type="OrthoDB" id="3790625at2"/>
<protein>
    <submittedName>
        <fullName evidence="6">DoxX-like family protein</fullName>
    </submittedName>
</protein>
<comment type="subcellular location">
    <subcellularLocation>
        <location evidence="1">Membrane</location>
        <topology evidence="1">Multi-pass membrane protein</topology>
    </subcellularLocation>
</comment>
<evidence type="ECO:0000256" key="3">
    <source>
        <dbReference type="ARBA" id="ARBA00022989"/>
    </source>
</evidence>
<dbReference type="Pfam" id="PF13564">
    <property type="entry name" value="DoxX_2"/>
    <property type="match status" value="1"/>
</dbReference>
<dbReference type="GO" id="GO:0016020">
    <property type="term" value="C:membrane"/>
    <property type="evidence" value="ECO:0007669"/>
    <property type="project" value="UniProtKB-SubCell"/>
</dbReference>
<reference evidence="6 7" key="1">
    <citation type="submission" date="2016-10" db="EMBL/GenBank/DDBJ databases">
        <authorList>
            <person name="de Groot N.N."/>
        </authorList>
    </citation>
    <scope>NUCLEOTIDE SEQUENCE [LARGE SCALE GENOMIC DNA]</scope>
    <source>
        <strain evidence="6 7">DSM 43357</strain>
    </source>
</reference>
<evidence type="ECO:0000256" key="1">
    <source>
        <dbReference type="ARBA" id="ARBA00004141"/>
    </source>
</evidence>
<evidence type="ECO:0000256" key="4">
    <source>
        <dbReference type="ARBA" id="ARBA00023136"/>
    </source>
</evidence>
<proteinExistence type="predicted"/>
<gene>
    <name evidence="6" type="ORF">SAMN05660976_00748</name>
</gene>
<dbReference type="InterPro" id="IPR032808">
    <property type="entry name" value="DoxX"/>
</dbReference>
<accession>A0A1H7IDD0</accession>
<keyword evidence="2 5" id="KW-0812">Transmembrane</keyword>
<dbReference type="EMBL" id="FOBF01000002">
    <property type="protein sequence ID" value="SEK59737.1"/>
    <property type="molecule type" value="Genomic_DNA"/>
</dbReference>
<dbReference type="Proteomes" id="UP000198953">
    <property type="component" value="Unassembled WGS sequence"/>
</dbReference>